<feature type="transmembrane region" description="Helical" evidence="1">
    <location>
        <begin position="562"/>
        <end position="582"/>
    </location>
</feature>
<dbReference type="OrthoDB" id="423397at2759"/>
<protein>
    <submittedName>
        <fullName evidence="2">Uncharacterized protein</fullName>
    </submittedName>
</protein>
<keyword evidence="1" id="KW-0812">Transmembrane</keyword>
<organism evidence="2 3">
    <name type="scientific">Symbiodinium natans</name>
    <dbReference type="NCBI Taxonomy" id="878477"/>
    <lineage>
        <taxon>Eukaryota</taxon>
        <taxon>Sar</taxon>
        <taxon>Alveolata</taxon>
        <taxon>Dinophyceae</taxon>
        <taxon>Suessiales</taxon>
        <taxon>Symbiodiniaceae</taxon>
        <taxon>Symbiodinium</taxon>
    </lineage>
</organism>
<evidence type="ECO:0000256" key="1">
    <source>
        <dbReference type="SAM" id="Phobius"/>
    </source>
</evidence>
<keyword evidence="1" id="KW-0472">Membrane</keyword>
<feature type="transmembrane region" description="Helical" evidence="1">
    <location>
        <begin position="349"/>
        <end position="373"/>
    </location>
</feature>
<evidence type="ECO:0000313" key="3">
    <source>
        <dbReference type="Proteomes" id="UP000604046"/>
    </source>
</evidence>
<feature type="transmembrane region" description="Helical" evidence="1">
    <location>
        <begin position="602"/>
        <end position="627"/>
    </location>
</feature>
<feature type="transmembrane region" description="Helical" evidence="1">
    <location>
        <begin position="639"/>
        <end position="659"/>
    </location>
</feature>
<sequence length="683" mass="75221">MVRSVRPLLRVPGCLDWVGRVGWVGRVDRLGRGGRVGRVRLHWSGRVGRLGRLGRVTVQVGSVGSVGWAHGAARGRSGGSGRVITAPQSGALLVSDSPLLVSDSALPVSESVPLIDVEWPCQADDGGAVSKFGGCGMIFNEDLATLLLAGGNATSRFPTREQVQLAGETLFRTAEETDRVDVFISHSWHAGRWLKFLALCLYFNLGMAVGSSFGTWLLIALLLLGCGGFTSLGGSYLAFPCLVCLPMAVFFLVLFQGQQLFAGTCGFKSASLWMDKLCVHQTDVDKKAEQLEALPIFLMRSERMLMLWDDTYFERLWCNLELATFAKQRGTENLDVMPLWLAPWLLSSILADLLGASALMLSGSVFPSWLAWLRSIVGMTENALAWNPAAETFVTWLILGMMVGIFYLPAAVPSFFAFRTKFQSHQLMLDQMASFDIRAARCTVPADRKAIEQQVAELFWEHGRVDAHPVGDVDGGEVRIQKFHPLGRRAGDPLDYFNDYVRGTLRDFVIEQIGSELHVPYQVCLTACLPMIFYGSADILGCDNGPCGQSARLAGMTSVAQYMAVSSICWCLCIMTALPLTYPMLLRMIKFTLSCGEGPLQLAFTFLCCLLAYIYSYLCEALVWASLVTLVEHYSPVQLAVFILVVALMVIQIICFFATKHDAKHVQMSCRCIRRQEPAYDAL</sequence>
<feature type="non-terminal residue" evidence="2">
    <location>
        <position position="683"/>
    </location>
</feature>
<proteinExistence type="predicted"/>
<evidence type="ECO:0000313" key="2">
    <source>
        <dbReference type="EMBL" id="CAE6935966.1"/>
    </source>
</evidence>
<dbReference type="Proteomes" id="UP000604046">
    <property type="component" value="Unassembled WGS sequence"/>
</dbReference>
<dbReference type="EMBL" id="CAJNDS010000053">
    <property type="protein sequence ID" value="CAE6935966.1"/>
    <property type="molecule type" value="Genomic_DNA"/>
</dbReference>
<name>A0A812H109_9DINO</name>
<gene>
    <name evidence="2" type="ORF">SNAT2548_LOCUS1024</name>
</gene>
<feature type="transmembrane region" description="Helical" evidence="1">
    <location>
        <begin position="196"/>
        <end position="224"/>
    </location>
</feature>
<keyword evidence="1" id="KW-1133">Transmembrane helix</keyword>
<keyword evidence="3" id="KW-1185">Reference proteome</keyword>
<feature type="transmembrane region" description="Helical" evidence="1">
    <location>
        <begin position="393"/>
        <end position="418"/>
    </location>
</feature>
<comment type="caution">
    <text evidence="2">The sequence shown here is derived from an EMBL/GenBank/DDBJ whole genome shotgun (WGS) entry which is preliminary data.</text>
</comment>
<feature type="transmembrane region" description="Helical" evidence="1">
    <location>
        <begin position="236"/>
        <end position="255"/>
    </location>
</feature>
<dbReference type="AlphaFoldDB" id="A0A812H109"/>
<reference evidence="2" key="1">
    <citation type="submission" date="2021-02" db="EMBL/GenBank/DDBJ databases">
        <authorList>
            <person name="Dougan E. K."/>
            <person name="Rhodes N."/>
            <person name="Thang M."/>
            <person name="Chan C."/>
        </authorList>
    </citation>
    <scope>NUCLEOTIDE SEQUENCE</scope>
</reference>
<accession>A0A812H109</accession>